<dbReference type="SMART" id="SM00176">
    <property type="entry name" value="RAN"/>
    <property type="match status" value="1"/>
</dbReference>
<evidence type="ECO:0000256" key="7">
    <source>
        <dbReference type="ARBA" id="ARBA00023289"/>
    </source>
</evidence>
<sequence>MEQNYLYKIVLLGECDVGKSSLLSRFTSNKFCTDINSTIGVELATRTVIVDNKTIKAQIWDTAGRERYRAIASAYFRGAVGALLIYDISKGTTFKSVTKWITELKENAASNIVIMLVGNKTDLDHLREVSTEEGYDFSKKNGLYFLETSALDSSNVDLAFQNIVSEIYHQFTITPVFLQE</sequence>
<dbReference type="PANTHER" id="PTHR47979">
    <property type="entry name" value="DRAB11-RELATED"/>
    <property type="match status" value="1"/>
</dbReference>
<protein>
    <submittedName>
        <fullName evidence="9">Uncharacterized protein</fullName>
    </submittedName>
</protein>
<dbReference type="SMART" id="SM00175">
    <property type="entry name" value="RAB"/>
    <property type="match status" value="1"/>
</dbReference>
<dbReference type="InterPro" id="IPR005225">
    <property type="entry name" value="Small_GTP-bd"/>
</dbReference>
<keyword evidence="6" id="KW-0449">Lipoprotein</keyword>
<keyword evidence="3" id="KW-0547">Nucleotide-binding</keyword>
<dbReference type="GO" id="GO:0005525">
    <property type="term" value="F:GTP binding"/>
    <property type="evidence" value="ECO:0007669"/>
    <property type="project" value="UniProtKB-KW"/>
</dbReference>
<evidence type="ECO:0000256" key="2">
    <source>
        <dbReference type="ARBA" id="ARBA00006270"/>
    </source>
</evidence>
<dbReference type="SMART" id="SM00174">
    <property type="entry name" value="RHO"/>
    <property type="match status" value="1"/>
</dbReference>
<comment type="similarity">
    <text evidence="2">Belongs to the small GTPase superfamily. Rab family.</text>
</comment>
<reference evidence="9" key="1">
    <citation type="submission" date="2018-10" db="EMBL/GenBank/DDBJ databases">
        <title>Hidden diversity of soil giant viruses.</title>
        <authorList>
            <person name="Schulz F."/>
            <person name="Alteio L."/>
            <person name="Goudeau D."/>
            <person name="Ryan E.M."/>
            <person name="Malmstrom R.R."/>
            <person name="Blanchard J."/>
            <person name="Woyke T."/>
        </authorList>
    </citation>
    <scope>NUCLEOTIDE SEQUENCE</scope>
    <source>
        <strain evidence="9">HOV1</strain>
    </source>
</reference>
<keyword evidence="5" id="KW-0472">Membrane</keyword>
<dbReference type="EMBL" id="MK072334">
    <property type="protein sequence ID" value="AYV82032.1"/>
    <property type="molecule type" value="Genomic_DNA"/>
</dbReference>
<dbReference type="PRINTS" id="PR00449">
    <property type="entry name" value="RASTRNSFRMNG"/>
</dbReference>
<comment type="subcellular location">
    <subcellularLocation>
        <location evidence="8">Endomembrane system</location>
        <topology evidence="8">Lipid-anchor</topology>
    </subcellularLocation>
    <subcellularLocation>
        <location evidence="1">Host cell membrane</location>
        <topology evidence="1">Lipid-anchor</topology>
        <orientation evidence="1">Cytoplasmic side</orientation>
    </subcellularLocation>
</comment>
<dbReference type="Gene3D" id="3.40.50.300">
    <property type="entry name" value="P-loop containing nucleotide triphosphate hydrolases"/>
    <property type="match status" value="1"/>
</dbReference>
<gene>
    <name evidence="9" type="ORF">Homavirus3_10</name>
</gene>
<evidence type="ECO:0000256" key="8">
    <source>
        <dbReference type="ARBA" id="ARBA00037868"/>
    </source>
</evidence>
<evidence type="ECO:0000256" key="3">
    <source>
        <dbReference type="ARBA" id="ARBA00022741"/>
    </source>
</evidence>
<dbReference type="PROSITE" id="PS51419">
    <property type="entry name" value="RAB"/>
    <property type="match status" value="1"/>
</dbReference>
<dbReference type="GO" id="GO:0003924">
    <property type="term" value="F:GTPase activity"/>
    <property type="evidence" value="ECO:0007669"/>
    <property type="project" value="InterPro"/>
</dbReference>
<dbReference type="InterPro" id="IPR001806">
    <property type="entry name" value="Small_GTPase"/>
</dbReference>
<dbReference type="CDD" id="cd01868">
    <property type="entry name" value="Rab11_like"/>
    <property type="match status" value="1"/>
</dbReference>
<dbReference type="PROSITE" id="PS51420">
    <property type="entry name" value="RHO"/>
    <property type="match status" value="1"/>
</dbReference>
<dbReference type="SUPFAM" id="SSF52540">
    <property type="entry name" value="P-loop containing nucleoside triphosphate hydrolases"/>
    <property type="match status" value="1"/>
</dbReference>
<keyword evidence="4" id="KW-0342">GTP-binding</keyword>
<evidence type="ECO:0000256" key="1">
    <source>
        <dbReference type="ARBA" id="ARBA00004112"/>
    </source>
</evidence>
<name>A0A3G5A4K3_9VIRU</name>
<organism evidence="9">
    <name type="scientific">Homavirus sp</name>
    <dbReference type="NCBI Taxonomy" id="2487769"/>
    <lineage>
        <taxon>Viruses</taxon>
        <taxon>Varidnaviria</taxon>
        <taxon>Bamfordvirae</taxon>
        <taxon>Nucleocytoviricota</taxon>
        <taxon>Megaviricetes</taxon>
        <taxon>Imitervirales</taxon>
        <taxon>Mimiviridae</taxon>
        <taxon>Klosneuvirinae</taxon>
    </lineage>
</organism>
<evidence type="ECO:0000256" key="5">
    <source>
        <dbReference type="ARBA" id="ARBA00023136"/>
    </source>
</evidence>
<dbReference type="NCBIfam" id="TIGR00231">
    <property type="entry name" value="small_GTP"/>
    <property type="match status" value="1"/>
</dbReference>
<dbReference type="InterPro" id="IPR050209">
    <property type="entry name" value="Rab_GTPases_membrane_traffic"/>
</dbReference>
<dbReference type="Pfam" id="PF00071">
    <property type="entry name" value="Ras"/>
    <property type="match status" value="1"/>
</dbReference>
<dbReference type="InterPro" id="IPR027417">
    <property type="entry name" value="P-loop_NTPase"/>
</dbReference>
<dbReference type="PROSITE" id="PS51421">
    <property type="entry name" value="RAS"/>
    <property type="match status" value="1"/>
</dbReference>
<keyword evidence="7" id="KW-0636">Prenylation</keyword>
<evidence type="ECO:0000256" key="6">
    <source>
        <dbReference type="ARBA" id="ARBA00023288"/>
    </source>
</evidence>
<proteinExistence type="inferred from homology"/>
<evidence type="ECO:0000313" key="9">
    <source>
        <dbReference type="EMBL" id="AYV82032.1"/>
    </source>
</evidence>
<dbReference type="SMART" id="SM00173">
    <property type="entry name" value="RAS"/>
    <property type="match status" value="1"/>
</dbReference>
<dbReference type="GO" id="GO:0020002">
    <property type="term" value="C:host cell plasma membrane"/>
    <property type="evidence" value="ECO:0007669"/>
    <property type="project" value="UniProtKB-SubCell"/>
</dbReference>
<evidence type="ECO:0000256" key="4">
    <source>
        <dbReference type="ARBA" id="ARBA00023134"/>
    </source>
</evidence>
<accession>A0A3G5A4K3</accession>
<dbReference type="FunFam" id="3.40.50.300:FF:000067">
    <property type="entry name" value="ras-related protein RABA1f"/>
    <property type="match status" value="1"/>
</dbReference>